<keyword evidence="2" id="KW-0812">Transmembrane</keyword>
<dbReference type="EMBL" id="VCJR02000003">
    <property type="protein sequence ID" value="NHK29204.1"/>
    <property type="molecule type" value="Genomic_DNA"/>
</dbReference>
<reference evidence="3" key="1">
    <citation type="journal article" date="2014" name="Int. J. Syst. Evol. Microbiol.">
        <title>Complete genome sequence of Corynebacterium casei LMG S-19264T (=DSM 44701T), isolated from a smear-ripened cheese.</title>
        <authorList>
            <consortium name="US DOE Joint Genome Institute (JGI-PGF)"/>
            <person name="Walter F."/>
            <person name="Albersmeier A."/>
            <person name="Kalinowski J."/>
            <person name="Ruckert C."/>
        </authorList>
    </citation>
    <scope>NUCLEOTIDE SEQUENCE</scope>
    <source>
        <strain evidence="3">CGMCC 1.14984</strain>
    </source>
</reference>
<keyword evidence="6" id="KW-1185">Reference proteome</keyword>
<evidence type="ECO:0000256" key="2">
    <source>
        <dbReference type="SAM" id="Phobius"/>
    </source>
</evidence>
<sequence>MINLIPLPWKIGGAAAIGVLIMAAIWWRLDLAYERGLTAGDARTEKVWRKINADALSEAQERSAQEMAAAMSRQRDALVRAATAREQAMAKSLEQKNARLKALKENSNEALDRCLGTDLPAEYLNRLPNVTLG</sequence>
<name>A0A8J3ES56_9PROT</name>
<reference evidence="3" key="3">
    <citation type="submission" date="2020-09" db="EMBL/GenBank/DDBJ databases">
        <authorList>
            <person name="Sun Q."/>
            <person name="Zhou Y."/>
        </authorList>
    </citation>
    <scope>NUCLEOTIDE SEQUENCE</scope>
    <source>
        <strain evidence="3">CGMCC 1.14984</strain>
    </source>
</reference>
<accession>A0A8J3ES56</accession>
<reference evidence="4 6" key="2">
    <citation type="submission" date="2020-02" db="EMBL/GenBank/DDBJ databases">
        <title>Genome sequence of Parvularcula flava strain NH6-79.</title>
        <authorList>
            <person name="Abdul Karim M.H."/>
            <person name="Lam M.Q."/>
            <person name="Chen S.J."/>
            <person name="Yahya A."/>
            <person name="Shahir S."/>
            <person name="Shamsir M.S."/>
            <person name="Chong C.S."/>
        </authorList>
    </citation>
    <scope>NUCLEOTIDE SEQUENCE [LARGE SCALE GENOMIC DNA]</scope>
    <source>
        <strain evidence="4 6">NH6-79</strain>
    </source>
</reference>
<dbReference type="EMBL" id="BMGZ01000003">
    <property type="protein sequence ID" value="GGH99978.1"/>
    <property type="molecule type" value="Genomic_DNA"/>
</dbReference>
<evidence type="ECO:0000313" key="6">
    <source>
        <dbReference type="Proteomes" id="UP000818603"/>
    </source>
</evidence>
<evidence type="ECO:0000313" key="4">
    <source>
        <dbReference type="EMBL" id="NHK29204.1"/>
    </source>
</evidence>
<evidence type="ECO:0000313" key="3">
    <source>
        <dbReference type="EMBL" id="GGH99978.1"/>
    </source>
</evidence>
<keyword evidence="1" id="KW-0175">Coiled coil</keyword>
<proteinExistence type="predicted"/>
<evidence type="ECO:0000313" key="5">
    <source>
        <dbReference type="Proteomes" id="UP000621856"/>
    </source>
</evidence>
<keyword evidence="2" id="KW-0472">Membrane</keyword>
<comment type="caution">
    <text evidence="3">The sequence shown here is derived from an EMBL/GenBank/DDBJ whole genome shotgun (WGS) entry which is preliminary data.</text>
</comment>
<feature type="coiled-coil region" evidence="1">
    <location>
        <begin position="86"/>
        <end position="113"/>
    </location>
</feature>
<dbReference type="Proteomes" id="UP000818603">
    <property type="component" value="Unassembled WGS sequence"/>
</dbReference>
<gene>
    <name evidence="4" type="ORF">FF098_014885</name>
    <name evidence="3" type="ORF">GCM10011355_27190</name>
</gene>
<keyword evidence="2" id="KW-1133">Transmembrane helix</keyword>
<dbReference type="AlphaFoldDB" id="A0A8J3ES56"/>
<protein>
    <submittedName>
        <fullName evidence="3">Uncharacterized protein</fullName>
    </submittedName>
</protein>
<dbReference type="Proteomes" id="UP000621856">
    <property type="component" value="Unassembled WGS sequence"/>
</dbReference>
<evidence type="ECO:0000256" key="1">
    <source>
        <dbReference type="SAM" id="Coils"/>
    </source>
</evidence>
<dbReference type="RefSeq" id="WP_155141993.1">
    <property type="nucleotide sequence ID" value="NZ_BMGZ01000003.1"/>
</dbReference>
<feature type="transmembrane region" description="Helical" evidence="2">
    <location>
        <begin position="6"/>
        <end position="27"/>
    </location>
</feature>
<organism evidence="3 5">
    <name type="scientific">Aquisalinus luteolus</name>
    <dbReference type="NCBI Taxonomy" id="1566827"/>
    <lineage>
        <taxon>Bacteria</taxon>
        <taxon>Pseudomonadati</taxon>
        <taxon>Pseudomonadota</taxon>
        <taxon>Alphaproteobacteria</taxon>
        <taxon>Parvularculales</taxon>
        <taxon>Parvularculaceae</taxon>
        <taxon>Aquisalinus</taxon>
    </lineage>
</organism>